<comment type="subcellular location">
    <subcellularLocation>
        <location evidence="1">Cell membrane</location>
        <topology evidence="1">Multi-pass membrane protein</topology>
    </subcellularLocation>
</comment>
<keyword evidence="6 8" id="KW-0472">Membrane</keyword>
<dbReference type="Proteomes" id="UP000231586">
    <property type="component" value="Unassembled WGS sequence"/>
</dbReference>
<reference evidence="9 10" key="1">
    <citation type="submission" date="2017-11" db="EMBL/GenBank/DDBJ databases">
        <title>Genomic Encyclopedia of Archaeal and Bacterial Type Strains, Phase II (KMG-II): From Individual Species to Whole Genera.</title>
        <authorList>
            <person name="Goeker M."/>
        </authorList>
    </citation>
    <scope>NUCLEOTIDE SEQUENCE [LARGE SCALE GENOMIC DNA]</scope>
    <source>
        <strain evidence="9 10">DSM 22413</strain>
    </source>
</reference>
<evidence type="ECO:0000256" key="1">
    <source>
        <dbReference type="ARBA" id="ARBA00004651"/>
    </source>
</evidence>
<name>A0A2M8WT38_9MICO</name>
<dbReference type="RefSeq" id="WP_100349680.1">
    <property type="nucleotide sequence ID" value="NZ_PGTZ01000007.1"/>
</dbReference>
<evidence type="ECO:0000313" key="9">
    <source>
        <dbReference type="EMBL" id="PJI94093.1"/>
    </source>
</evidence>
<keyword evidence="4 8" id="KW-0812">Transmembrane</keyword>
<keyword evidence="10" id="KW-1185">Reference proteome</keyword>
<feature type="transmembrane region" description="Helical" evidence="8">
    <location>
        <begin position="200"/>
        <end position="220"/>
    </location>
</feature>
<comment type="similarity">
    <text evidence="7">Belongs to the glycosyltransferase 87 family.</text>
</comment>
<feature type="transmembrane region" description="Helical" evidence="8">
    <location>
        <begin position="121"/>
        <end position="140"/>
    </location>
</feature>
<dbReference type="Pfam" id="PF09594">
    <property type="entry name" value="GT87"/>
    <property type="match status" value="1"/>
</dbReference>
<feature type="transmembrane region" description="Helical" evidence="8">
    <location>
        <begin position="146"/>
        <end position="166"/>
    </location>
</feature>
<keyword evidence="5 8" id="KW-1133">Transmembrane helix</keyword>
<organism evidence="9 10">
    <name type="scientific">Luteimicrobium subarcticum</name>
    <dbReference type="NCBI Taxonomy" id="620910"/>
    <lineage>
        <taxon>Bacteria</taxon>
        <taxon>Bacillati</taxon>
        <taxon>Actinomycetota</taxon>
        <taxon>Actinomycetes</taxon>
        <taxon>Micrococcales</taxon>
        <taxon>Luteimicrobium</taxon>
    </lineage>
</organism>
<sequence length="408" mass="42783">MPARAFRDIAVVALWTLALLAAGILSAVRFHATVVDPTSGIDLHVFLTAAQQVASGGDPYDAKDYVYSPLLAVLLAPFSGSTLTRVIPAWTAISIAASIGTVAVVLALVWSRIGRVMRPTLALVGVVTTLWSYPATFVLWFGQVDFIVSLIIAVSVASGVAGRAAWSGVMAGVAAAAKSWPGAEVLWYLRRGAQGRRRSLVGFVVVVAAVAVLTCVGLGTSALREWIAVTVGARSQPLSSFSAWGVGRDLFSDSGVLATPVAVSPAMRLGATLVVTAGVVALLVLAMRRPGDAALAAWNILGCVLLLMPVSHLTYRVYLLPMIWLWLVQRDRLPRAEWLTALGIVGVSWLVGYRTATGDPGHVTVGPFVTVLAANLLMVTASVIGASRMVDMRCSDTRVSSDGAGRVG</sequence>
<evidence type="ECO:0000256" key="3">
    <source>
        <dbReference type="ARBA" id="ARBA00022679"/>
    </source>
</evidence>
<evidence type="ECO:0000256" key="4">
    <source>
        <dbReference type="ARBA" id="ARBA00022692"/>
    </source>
</evidence>
<dbReference type="GO" id="GO:0005886">
    <property type="term" value="C:plasma membrane"/>
    <property type="evidence" value="ECO:0007669"/>
    <property type="project" value="UniProtKB-SubCell"/>
</dbReference>
<dbReference type="InterPro" id="IPR018584">
    <property type="entry name" value="GT87"/>
</dbReference>
<comment type="caution">
    <text evidence="9">The sequence shown here is derived from an EMBL/GenBank/DDBJ whole genome shotgun (WGS) entry which is preliminary data.</text>
</comment>
<keyword evidence="3" id="KW-0808">Transferase</keyword>
<feature type="transmembrane region" description="Helical" evidence="8">
    <location>
        <begin position="266"/>
        <end position="287"/>
    </location>
</feature>
<proteinExistence type="inferred from homology"/>
<evidence type="ECO:0000256" key="6">
    <source>
        <dbReference type="ARBA" id="ARBA00023136"/>
    </source>
</evidence>
<gene>
    <name evidence="9" type="ORF">CLV34_1579</name>
</gene>
<accession>A0A2M8WT38</accession>
<evidence type="ECO:0000313" key="10">
    <source>
        <dbReference type="Proteomes" id="UP000231586"/>
    </source>
</evidence>
<evidence type="ECO:0000256" key="5">
    <source>
        <dbReference type="ARBA" id="ARBA00022989"/>
    </source>
</evidence>
<keyword evidence="2" id="KW-1003">Cell membrane</keyword>
<feature type="transmembrane region" description="Helical" evidence="8">
    <location>
        <begin position="365"/>
        <end position="386"/>
    </location>
</feature>
<protein>
    <submittedName>
        <fullName evidence="9">Uncharacterized protein DUF2029</fullName>
    </submittedName>
</protein>
<evidence type="ECO:0000256" key="2">
    <source>
        <dbReference type="ARBA" id="ARBA00022475"/>
    </source>
</evidence>
<evidence type="ECO:0000256" key="8">
    <source>
        <dbReference type="SAM" id="Phobius"/>
    </source>
</evidence>
<dbReference type="OrthoDB" id="5056533at2"/>
<dbReference type="GO" id="GO:0016758">
    <property type="term" value="F:hexosyltransferase activity"/>
    <property type="evidence" value="ECO:0007669"/>
    <property type="project" value="InterPro"/>
</dbReference>
<dbReference type="AlphaFoldDB" id="A0A2M8WT38"/>
<feature type="transmembrane region" description="Helical" evidence="8">
    <location>
        <begin position="293"/>
        <end position="315"/>
    </location>
</feature>
<evidence type="ECO:0000256" key="7">
    <source>
        <dbReference type="ARBA" id="ARBA00024033"/>
    </source>
</evidence>
<dbReference type="EMBL" id="PGTZ01000007">
    <property type="protein sequence ID" value="PJI94093.1"/>
    <property type="molecule type" value="Genomic_DNA"/>
</dbReference>
<feature type="transmembrane region" description="Helical" evidence="8">
    <location>
        <begin position="87"/>
        <end position="109"/>
    </location>
</feature>